<sequence>MMARLTQIGRVVGAPRLLATKVSGRAAAPFPGGARTRLTKKLTFASAAGEGDSYSVLMYDYVPDILDKRGPFRAGHIGAAKKMAEEDKMVMAGAFADPVDGALFIFKNVPREEIDAYVQSDPYVVNGLVTGWKIKPWTVVVP</sequence>
<dbReference type="AlphaFoldDB" id="A0A7S3C716"/>
<dbReference type="InterPro" id="IPR005545">
    <property type="entry name" value="YCII"/>
</dbReference>
<evidence type="ECO:0000259" key="1">
    <source>
        <dbReference type="Pfam" id="PF03795"/>
    </source>
</evidence>
<reference evidence="2" key="1">
    <citation type="submission" date="2021-01" db="EMBL/GenBank/DDBJ databases">
        <authorList>
            <person name="Corre E."/>
            <person name="Pelletier E."/>
            <person name="Niang G."/>
            <person name="Scheremetjew M."/>
            <person name="Finn R."/>
            <person name="Kale V."/>
            <person name="Holt S."/>
            <person name="Cochrane G."/>
            <person name="Meng A."/>
            <person name="Brown T."/>
            <person name="Cohen L."/>
        </authorList>
    </citation>
    <scope>NUCLEOTIDE SEQUENCE</scope>
    <source>
        <strain evidence="2">RCC1871</strain>
    </source>
</reference>
<protein>
    <recommendedName>
        <fullName evidence="1">YCII-related domain-containing protein</fullName>
    </recommendedName>
</protein>
<gene>
    <name evidence="2" type="ORF">CROS1456_LOCUS978</name>
</gene>
<dbReference type="PANTHER" id="PTHR33606">
    <property type="entry name" value="PROTEIN YCII"/>
    <property type="match status" value="1"/>
</dbReference>
<name>A0A7S3C716_9CHLO</name>
<dbReference type="EMBL" id="HBHZ01001227">
    <property type="protein sequence ID" value="CAE0187911.1"/>
    <property type="molecule type" value="Transcribed_RNA"/>
</dbReference>
<dbReference type="Gene3D" id="3.30.70.1060">
    <property type="entry name" value="Dimeric alpha+beta barrel"/>
    <property type="match status" value="1"/>
</dbReference>
<evidence type="ECO:0000313" key="2">
    <source>
        <dbReference type="EMBL" id="CAE0187911.1"/>
    </source>
</evidence>
<dbReference type="InterPro" id="IPR011008">
    <property type="entry name" value="Dimeric_a/b-barrel"/>
</dbReference>
<accession>A0A7S3C716</accession>
<dbReference type="Pfam" id="PF03795">
    <property type="entry name" value="YCII"/>
    <property type="match status" value="1"/>
</dbReference>
<feature type="domain" description="YCII-related" evidence="1">
    <location>
        <begin position="56"/>
        <end position="138"/>
    </location>
</feature>
<dbReference type="SUPFAM" id="SSF54909">
    <property type="entry name" value="Dimeric alpha+beta barrel"/>
    <property type="match status" value="1"/>
</dbReference>
<organism evidence="2">
    <name type="scientific">Chloropicon roscoffensis</name>
    <dbReference type="NCBI Taxonomy" id="1461544"/>
    <lineage>
        <taxon>Eukaryota</taxon>
        <taxon>Viridiplantae</taxon>
        <taxon>Chlorophyta</taxon>
        <taxon>Chloropicophyceae</taxon>
        <taxon>Chloropicales</taxon>
        <taxon>Chloropicaceae</taxon>
        <taxon>Chloropicon</taxon>
    </lineage>
</organism>
<dbReference type="InterPro" id="IPR051807">
    <property type="entry name" value="Sec-metab_biosynth-assoc"/>
</dbReference>
<proteinExistence type="predicted"/>
<dbReference type="PANTHER" id="PTHR33606:SF3">
    <property type="entry name" value="PROTEIN YCII"/>
    <property type="match status" value="1"/>
</dbReference>